<evidence type="ECO:0000313" key="1">
    <source>
        <dbReference type="EMBL" id="MBB5935074.1"/>
    </source>
</evidence>
<organism evidence="1 2">
    <name type="scientific">Streptomyces zagrosensis</name>
    <dbReference type="NCBI Taxonomy" id="1042984"/>
    <lineage>
        <taxon>Bacteria</taxon>
        <taxon>Bacillati</taxon>
        <taxon>Actinomycetota</taxon>
        <taxon>Actinomycetes</taxon>
        <taxon>Kitasatosporales</taxon>
        <taxon>Streptomycetaceae</taxon>
        <taxon>Streptomyces</taxon>
    </lineage>
</organism>
<reference evidence="1 2" key="1">
    <citation type="submission" date="2020-08" db="EMBL/GenBank/DDBJ databases">
        <title>Genomic Encyclopedia of Type Strains, Phase III (KMG-III): the genomes of soil and plant-associated and newly described type strains.</title>
        <authorList>
            <person name="Whitman W."/>
        </authorList>
    </citation>
    <scope>NUCLEOTIDE SEQUENCE [LARGE SCALE GENOMIC DNA]</scope>
    <source>
        <strain evidence="1 2">CECT 8305</strain>
    </source>
</reference>
<name>A0A7W9Q7J7_9ACTN</name>
<proteinExistence type="predicted"/>
<evidence type="ECO:0000313" key="2">
    <source>
        <dbReference type="Proteomes" id="UP000588098"/>
    </source>
</evidence>
<dbReference type="AlphaFoldDB" id="A0A7W9Q7J7"/>
<protein>
    <submittedName>
        <fullName evidence="1">Uncharacterized protein</fullName>
    </submittedName>
</protein>
<comment type="caution">
    <text evidence="1">The sequence shown here is derived from an EMBL/GenBank/DDBJ whole genome shotgun (WGS) entry which is preliminary data.</text>
</comment>
<dbReference type="Proteomes" id="UP000588098">
    <property type="component" value="Unassembled WGS sequence"/>
</dbReference>
<dbReference type="EMBL" id="JACHJL010000004">
    <property type="protein sequence ID" value="MBB5935074.1"/>
    <property type="molecule type" value="Genomic_DNA"/>
</dbReference>
<gene>
    <name evidence="1" type="ORF">FHS42_002124</name>
</gene>
<keyword evidence="2" id="KW-1185">Reference proteome</keyword>
<accession>A0A7W9Q7J7</accession>
<sequence>MSYPVFVRQTTSSLGTPGLPVVIDPPGPSPVCCPVGLKGIVSIVFCVR</sequence>